<evidence type="ECO:0000256" key="2">
    <source>
        <dbReference type="ARBA" id="ARBA00009530"/>
    </source>
</evidence>
<keyword evidence="8" id="KW-1185">Reference proteome</keyword>
<keyword evidence="3 6" id="KW-0812">Transmembrane</keyword>
<evidence type="ECO:0000256" key="4">
    <source>
        <dbReference type="ARBA" id="ARBA00022989"/>
    </source>
</evidence>
<dbReference type="PANTHER" id="PTHR21659">
    <property type="entry name" value="HYDROPHOBIC PROTEIN RCI2 LOW TEMPERATURE AND SALT RESPONSIVE PROTEIN LTI6 -RELATED"/>
    <property type="match status" value="1"/>
</dbReference>
<dbReference type="Pfam" id="PF01679">
    <property type="entry name" value="Pmp3"/>
    <property type="match status" value="1"/>
</dbReference>
<sequence length="65" mass="6970">MNGRPSVLAIILAVILPPIGVWMVEGIGLVLLVSLILTCLAYVPGMVFSLVAVLRPDLMNGLRNR</sequence>
<comment type="subcellular location">
    <subcellularLocation>
        <location evidence="1">Membrane</location>
    </subcellularLocation>
</comment>
<gene>
    <name evidence="7" type="ORF">QGN17_20340</name>
</gene>
<proteinExistence type="inferred from homology"/>
<evidence type="ECO:0000256" key="6">
    <source>
        <dbReference type="SAM" id="Phobius"/>
    </source>
</evidence>
<dbReference type="EMBL" id="JARYGZ010000006">
    <property type="protein sequence ID" value="MDH7641095.1"/>
    <property type="molecule type" value="Genomic_DNA"/>
</dbReference>
<keyword evidence="4 6" id="KW-1133">Transmembrane helix</keyword>
<comment type="similarity">
    <text evidence="2">Belongs to the UPF0057 (PMP3) family.</text>
</comment>
<evidence type="ECO:0000256" key="1">
    <source>
        <dbReference type="ARBA" id="ARBA00004370"/>
    </source>
</evidence>
<dbReference type="PANTHER" id="PTHR21659:SF42">
    <property type="entry name" value="UPF0057 MEMBRANE PROTEIN ZK632.10-RELATED"/>
    <property type="match status" value="1"/>
</dbReference>
<protein>
    <submittedName>
        <fullName evidence="7">YqaE/Pmp3 family membrane protein</fullName>
    </submittedName>
</protein>
<accession>A0ABT6N7M5</accession>
<comment type="caution">
    <text evidence="7">The sequence shown here is derived from an EMBL/GenBank/DDBJ whole genome shotgun (WGS) entry which is preliminary data.</text>
</comment>
<reference evidence="7" key="1">
    <citation type="submission" date="2023-04" db="EMBL/GenBank/DDBJ databases">
        <title>Sphingomonas sp. MAHUQ-71 isolated from rice field.</title>
        <authorList>
            <person name="Huq M.A."/>
        </authorList>
    </citation>
    <scope>NUCLEOTIDE SEQUENCE</scope>
    <source>
        <strain evidence="7">MAHUQ-71</strain>
    </source>
</reference>
<evidence type="ECO:0000313" key="7">
    <source>
        <dbReference type="EMBL" id="MDH7641095.1"/>
    </source>
</evidence>
<dbReference type="PROSITE" id="PS01309">
    <property type="entry name" value="UPF0057"/>
    <property type="match status" value="1"/>
</dbReference>
<evidence type="ECO:0000256" key="5">
    <source>
        <dbReference type="ARBA" id="ARBA00023136"/>
    </source>
</evidence>
<dbReference type="RefSeq" id="WP_281046436.1">
    <property type="nucleotide sequence ID" value="NZ_JARYGZ010000006.1"/>
</dbReference>
<evidence type="ECO:0000313" key="8">
    <source>
        <dbReference type="Proteomes" id="UP001160625"/>
    </source>
</evidence>
<dbReference type="Proteomes" id="UP001160625">
    <property type="component" value="Unassembled WGS sequence"/>
</dbReference>
<evidence type="ECO:0000256" key="3">
    <source>
        <dbReference type="ARBA" id="ARBA00022692"/>
    </source>
</evidence>
<keyword evidence="5 6" id="KW-0472">Membrane</keyword>
<feature type="transmembrane region" description="Helical" evidence="6">
    <location>
        <begin position="7"/>
        <end position="24"/>
    </location>
</feature>
<name>A0ABT6N7M5_9SPHN</name>
<organism evidence="7 8">
    <name type="scientific">Sphingomonas oryzagri</name>
    <dbReference type="NCBI Taxonomy" id="3042314"/>
    <lineage>
        <taxon>Bacteria</taxon>
        <taxon>Pseudomonadati</taxon>
        <taxon>Pseudomonadota</taxon>
        <taxon>Alphaproteobacteria</taxon>
        <taxon>Sphingomonadales</taxon>
        <taxon>Sphingomonadaceae</taxon>
        <taxon>Sphingomonas</taxon>
    </lineage>
</organism>
<feature type="transmembrane region" description="Helical" evidence="6">
    <location>
        <begin position="30"/>
        <end position="54"/>
    </location>
</feature>
<dbReference type="InterPro" id="IPR000612">
    <property type="entry name" value="PMP3"/>
</dbReference>